<organism evidence="1 2">
    <name type="scientific">Rangifer tarandus platyrhynchus</name>
    <name type="common">Svalbard reindeer</name>
    <dbReference type="NCBI Taxonomy" id="3082113"/>
    <lineage>
        <taxon>Eukaryota</taxon>
        <taxon>Metazoa</taxon>
        <taxon>Chordata</taxon>
        <taxon>Craniata</taxon>
        <taxon>Vertebrata</taxon>
        <taxon>Euteleostomi</taxon>
        <taxon>Mammalia</taxon>
        <taxon>Eutheria</taxon>
        <taxon>Laurasiatheria</taxon>
        <taxon>Artiodactyla</taxon>
        <taxon>Ruminantia</taxon>
        <taxon>Pecora</taxon>
        <taxon>Cervidae</taxon>
        <taxon>Odocoileinae</taxon>
        <taxon>Rangifer</taxon>
    </lineage>
</organism>
<dbReference type="EMBL" id="OX596110">
    <property type="protein sequence ID" value="CAN0332587.1"/>
    <property type="molecule type" value="Genomic_DNA"/>
</dbReference>
<proteinExistence type="predicted"/>
<evidence type="ECO:0000313" key="1">
    <source>
        <dbReference type="EMBL" id="CAN0332587.1"/>
    </source>
</evidence>
<protein>
    <submittedName>
        <fullName evidence="1">Uncharacterized protein</fullName>
    </submittedName>
</protein>
<sequence length="143" mass="15539">MPNKILIPLQSLVSHFLEPPTNRRAAVGATEGLWRGYSSVCPKGTVCCAPVAVTQETRHAQTLAALQGSPMAHPEPLKDKAQGKCLICRQAGHWAKECPNRDKSPRTACHKCHQLGHWAALCPLDPRASRSSAKPSLTMVQED</sequence>
<gene>
    <name evidence="1" type="ORF">MRATA1EN22A_LOCUS15836</name>
</gene>
<accession>A0AC59ZB79</accession>
<reference evidence="1" key="2">
    <citation type="submission" date="2025-03" db="EMBL/GenBank/DDBJ databases">
        <authorList>
            <consortium name="ELIXIR-Norway"/>
            <consortium name="Elixir Norway"/>
        </authorList>
    </citation>
    <scope>NUCLEOTIDE SEQUENCE</scope>
</reference>
<reference evidence="1" key="1">
    <citation type="submission" date="2023-05" db="EMBL/GenBank/DDBJ databases">
        <authorList>
            <consortium name="ELIXIR-Norway"/>
        </authorList>
    </citation>
    <scope>NUCLEOTIDE SEQUENCE</scope>
</reference>
<dbReference type="Proteomes" id="UP001162501">
    <property type="component" value="Chromosome 26"/>
</dbReference>
<evidence type="ECO:0000313" key="2">
    <source>
        <dbReference type="Proteomes" id="UP001162501"/>
    </source>
</evidence>
<name>A0AC59ZB79_RANTA</name>